<evidence type="ECO:0000256" key="4">
    <source>
        <dbReference type="SAM" id="SignalP"/>
    </source>
</evidence>
<gene>
    <name evidence="7" type="primary">LOC115890262</name>
</gene>
<dbReference type="SUPFAM" id="SSF50630">
    <property type="entry name" value="Acid proteases"/>
    <property type="match status" value="1"/>
</dbReference>
<organism evidence="6 7">
    <name type="scientific">Sitophilus oryzae</name>
    <name type="common">Rice weevil</name>
    <name type="synonym">Curculio oryzae</name>
    <dbReference type="NCBI Taxonomy" id="7048"/>
    <lineage>
        <taxon>Eukaryota</taxon>
        <taxon>Metazoa</taxon>
        <taxon>Ecdysozoa</taxon>
        <taxon>Arthropoda</taxon>
        <taxon>Hexapoda</taxon>
        <taxon>Insecta</taxon>
        <taxon>Pterygota</taxon>
        <taxon>Neoptera</taxon>
        <taxon>Endopterygota</taxon>
        <taxon>Coleoptera</taxon>
        <taxon>Polyphaga</taxon>
        <taxon>Cucujiformia</taxon>
        <taxon>Curculionidae</taxon>
        <taxon>Dryophthorinae</taxon>
        <taxon>Sitophilus</taxon>
    </lineage>
</organism>
<dbReference type="KEGG" id="soy:115890262"/>
<dbReference type="GO" id="GO:0006508">
    <property type="term" value="P:proteolysis"/>
    <property type="evidence" value="ECO:0007669"/>
    <property type="project" value="InterPro"/>
</dbReference>
<dbReference type="InterPro" id="IPR001461">
    <property type="entry name" value="Aspartic_peptidase_A1"/>
</dbReference>
<sequence>MLIPRASLYLFLFYFIKFVFTYADDSDASLSIQLIRQKSPLEQHINSAKKLRNHGFNVDWIFKKPSNRTNDSVALYRYHDNEFYAKIIVGHPGQSMNVAFDTAWTLSWLISDQCPWTSIGCLYHNKYDHSKSSGYKKDGTPINIPEGSYNLSGFLSYDNFYIGHSNVTSQLFAEITNVPKSYIFSKIDGVLGLGLQTESDAYVPIFYNLLKQGKIKDPLFSIYLNRDAQSEHGGNIILGFIEYRHVHSKKDANNHTIYDPIKYLPLKAGAYWQFDLDGVYFNGDKDNTFFFCNESCTAISDTSGTSIYGPKDQVDKIHVAIKARQTWIGKYTVACETINKLPDMAFVLGGQNFTLKGRDYTIKMTWHSFTFCVSAFIPSDTNNMWVLGGAFLSEYYSIYDIGNKQIGFVKAA</sequence>
<feature type="domain" description="Peptidase A1" evidence="5">
    <location>
        <begin position="83"/>
        <end position="409"/>
    </location>
</feature>
<dbReference type="InterPro" id="IPR021109">
    <property type="entry name" value="Peptidase_aspartic_dom_sf"/>
</dbReference>
<keyword evidence="3" id="KW-1015">Disulfide bond</keyword>
<dbReference type="GO" id="GO:0004190">
    <property type="term" value="F:aspartic-type endopeptidase activity"/>
    <property type="evidence" value="ECO:0007669"/>
    <property type="project" value="InterPro"/>
</dbReference>
<comment type="similarity">
    <text evidence="1">Belongs to the peptidase A1 family.</text>
</comment>
<dbReference type="Gene3D" id="2.40.70.10">
    <property type="entry name" value="Acid Proteases"/>
    <property type="match status" value="2"/>
</dbReference>
<feature type="disulfide bond" evidence="3">
    <location>
        <begin position="292"/>
        <end position="296"/>
    </location>
</feature>
<feature type="active site" evidence="2">
    <location>
        <position position="101"/>
    </location>
</feature>
<dbReference type="GO" id="GO:0005764">
    <property type="term" value="C:lysosome"/>
    <property type="evidence" value="ECO:0007669"/>
    <property type="project" value="TreeGrafter"/>
</dbReference>
<feature type="disulfide bond" evidence="3">
    <location>
        <begin position="335"/>
        <end position="372"/>
    </location>
</feature>
<dbReference type="FunFam" id="2.40.70.10:FF:000044">
    <property type="entry name" value="Lysosomal aspartic protease"/>
    <property type="match status" value="1"/>
</dbReference>
<dbReference type="RefSeq" id="XP_030766306.1">
    <property type="nucleotide sequence ID" value="XM_030910446.1"/>
</dbReference>
<dbReference type="Pfam" id="PF00026">
    <property type="entry name" value="Asp"/>
    <property type="match status" value="1"/>
</dbReference>
<dbReference type="Proteomes" id="UP000504635">
    <property type="component" value="Unplaced"/>
</dbReference>
<feature type="signal peptide" evidence="4">
    <location>
        <begin position="1"/>
        <end position="23"/>
    </location>
</feature>
<dbReference type="PANTHER" id="PTHR47966">
    <property type="entry name" value="BETA-SITE APP-CLEAVING ENZYME, ISOFORM A-RELATED"/>
    <property type="match status" value="1"/>
</dbReference>
<evidence type="ECO:0000313" key="7">
    <source>
        <dbReference type="RefSeq" id="XP_030766306.1"/>
    </source>
</evidence>
<protein>
    <submittedName>
        <fullName evidence="7">Lysosomal aspartic protease-like</fullName>
    </submittedName>
</protein>
<evidence type="ECO:0000256" key="1">
    <source>
        <dbReference type="ARBA" id="ARBA00007447"/>
    </source>
</evidence>
<dbReference type="PANTHER" id="PTHR47966:SF51">
    <property type="entry name" value="BETA-SITE APP-CLEAVING ENZYME, ISOFORM A-RELATED"/>
    <property type="match status" value="1"/>
</dbReference>
<dbReference type="PROSITE" id="PS51767">
    <property type="entry name" value="PEPTIDASE_A1"/>
    <property type="match status" value="1"/>
</dbReference>
<evidence type="ECO:0000313" key="6">
    <source>
        <dbReference type="Proteomes" id="UP000504635"/>
    </source>
</evidence>
<dbReference type="InParanoid" id="A0A6J2YST4"/>
<name>A0A6J2YST4_SITOR</name>
<feature type="active site" evidence="2">
    <location>
        <position position="301"/>
    </location>
</feature>
<evidence type="ECO:0000259" key="5">
    <source>
        <dbReference type="PROSITE" id="PS51767"/>
    </source>
</evidence>
<evidence type="ECO:0000256" key="3">
    <source>
        <dbReference type="PIRSR" id="PIRSR601461-2"/>
    </source>
</evidence>
<dbReference type="PRINTS" id="PR00792">
    <property type="entry name" value="PEPSIN"/>
</dbReference>
<proteinExistence type="inferred from homology"/>
<dbReference type="AlphaFoldDB" id="A0A6J2YST4"/>
<dbReference type="GeneID" id="115890262"/>
<dbReference type="InterPro" id="IPR033121">
    <property type="entry name" value="PEPTIDASE_A1"/>
</dbReference>
<dbReference type="OrthoDB" id="771136at2759"/>
<keyword evidence="4" id="KW-0732">Signal</keyword>
<reference evidence="7" key="1">
    <citation type="submission" date="2025-08" db="UniProtKB">
        <authorList>
            <consortium name="RefSeq"/>
        </authorList>
    </citation>
    <scope>IDENTIFICATION</scope>
    <source>
        <tissue evidence="7">Gonads</tissue>
    </source>
</reference>
<feature type="chain" id="PRO_5026928117" evidence="4">
    <location>
        <begin position="24"/>
        <end position="412"/>
    </location>
</feature>
<feature type="disulfide bond" evidence="3">
    <location>
        <begin position="114"/>
        <end position="121"/>
    </location>
</feature>
<keyword evidence="6" id="KW-1185">Reference proteome</keyword>
<evidence type="ECO:0000256" key="2">
    <source>
        <dbReference type="PIRSR" id="PIRSR601461-1"/>
    </source>
</evidence>
<accession>A0A6J2YST4</accession>
<dbReference type="FunFam" id="2.40.70.10:FF:000008">
    <property type="entry name" value="Cathepsin D"/>
    <property type="match status" value="1"/>
</dbReference>